<evidence type="ECO:0000313" key="1">
    <source>
        <dbReference type="EMBL" id="RAK31084.1"/>
    </source>
</evidence>
<dbReference type="OrthoDB" id="8451580at2"/>
<dbReference type="Proteomes" id="UP000249453">
    <property type="component" value="Unassembled WGS sequence"/>
</dbReference>
<keyword evidence="2" id="KW-1185">Reference proteome</keyword>
<comment type="caution">
    <text evidence="1">The sequence shown here is derived from an EMBL/GenBank/DDBJ whole genome shotgun (WGS) entry which is preliminary data.</text>
</comment>
<sequence length="85" mass="9879">MRKELPIVSAPKDGRKITVVWMDDNDQRNESIGQFRSLSQLQLAGGDWDETDTGWWVYLSSRIQQKVDPIAWIKEIEGDDQDENE</sequence>
<dbReference type="AlphaFoldDB" id="A0A364JWR1"/>
<evidence type="ECO:0000313" key="2">
    <source>
        <dbReference type="Proteomes" id="UP000249453"/>
    </source>
</evidence>
<organism evidence="1 2">
    <name type="scientific">Falsochrobactrum ovis</name>
    <dbReference type="NCBI Taxonomy" id="1293442"/>
    <lineage>
        <taxon>Bacteria</taxon>
        <taxon>Pseudomonadati</taxon>
        <taxon>Pseudomonadota</taxon>
        <taxon>Alphaproteobacteria</taxon>
        <taxon>Hyphomicrobiales</taxon>
        <taxon>Brucellaceae</taxon>
        <taxon>Falsochrobactrum</taxon>
    </lineage>
</organism>
<accession>A0A364JWR1</accession>
<dbReference type="EMBL" id="QLMK01000003">
    <property type="protein sequence ID" value="RAK31084.1"/>
    <property type="molecule type" value="Genomic_DNA"/>
</dbReference>
<proteinExistence type="predicted"/>
<protein>
    <submittedName>
        <fullName evidence="1">Uncharacterized protein</fullName>
    </submittedName>
</protein>
<reference evidence="1 2" key="1">
    <citation type="submission" date="2018-06" db="EMBL/GenBank/DDBJ databases">
        <title>Genomic Encyclopedia of Type Strains, Phase IV (KMG-IV): sequencing the most valuable type-strain genomes for metagenomic binning, comparative biology and taxonomic classification.</title>
        <authorList>
            <person name="Goeker M."/>
        </authorList>
    </citation>
    <scope>NUCLEOTIDE SEQUENCE [LARGE SCALE GENOMIC DNA]</scope>
    <source>
        <strain evidence="1 2">DSM 26720</strain>
    </source>
</reference>
<dbReference type="RefSeq" id="WP_111574839.1">
    <property type="nucleotide sequence ID" value="NZ_JBHEEY010000002.1"/>
</dbReference>
<name>A0A364JWR1_9HYPH</name>
<gene>
    <name evidence="1" type="ORF">C7374_103223</name>
</gene>